<protein>
    <submittedName>
        <fullName evidence="2">Skin secretory protein xP2</fullName>
    </submittedName>
</protein>
<dbReference type="Proteomes" id="UP001140949">
    <property type="component" value="Unassembled WGS sequence"/>
</dbReference>
<comment type="caution">
    <text evidence="2">The sequence shown here is derived from an EMBL/GenBank/DDBJ whole genome shotgun (WGS) entry which is preliminary data.</text>
</comment>
<sequence>MAPGSNRHGDGRSSSRAVARGAEERDLVALVERGLRCSKRCTARACSLGEHRRLECGAHVQNLTAGNLTGSRRGDRSARASGGRRGLGHDCGRRGCTRVRSARYVARLLSLGSSDAQAALP</sequence>
<evidence type="ECO:0000256" key="1">
    <source>
        <dbReference type="SAM" id="MobiDB-lite"/>
    </source>
</evidence>
<feature type="region of interest" description="Disordered" evidence="1">
    <location>
        <begin position="1"/>
        <end position="21"/>
    </location>
</feature>
<accession>A0AAX6GUS4</accession>
<reference evidence="2" key="2">
    <citation type="submission" date="2023-04" db="EMBL/GenBank/DDBJ databases">
        <authorList>
            <person name="Bruccoleri R.E."/>
            <person name="Oakeley E.J."/>
            <person name="Faust A.-M."/>
            <person name="Dessus-Babus S."/>
            <person name="Altorfer M."/>
            <person name="Burckhardt D."/>
            <person name="Oertli M."/>
            <person name="Naumann U."/>
            <person name="Petersen F."/>
            <person name="Wong J."/>
        </authorList>
    </citation>
    <scope>NUCLEOTIDE SEQUENCE</scope>
    <source>
        <strain evidence="2">GSM-AAB239-AS_SAM_17_03QT</strain>
        <tissue evidence="2">Leaf</tissue>
    </source>
</reference>
<evidence type="ECO:0000313" key="3">
    <source>
        <dbReference type="Proteomes" id="UP001140949"/>
    </source>
</evidence>
<dbReference type="EMBL" id="JANAVB010016195">
    <property type="protein sequence ID" value="KAJ6832254.1"/>
    <property type="molecule type" value="Genomic_DNA"/>
</dbReference>
<evidence type="ECO:0000313" key="2">
    <source>
        <dbReference type="EMBL" id="KAJ6832254.1"/>
    </source>
</evidence>
<feature type="region of interest" description="Disordered" evidence="1">
    <location>
        <begin position="66"/>
        <end position="88"/>
    </location>
</feature>
<gene>
    <name evidence="2" type="ORF">M6B38_343800</name>
</gene>
<keyword evidence="3" id="KW-1185">Reference proteome</keyword>
<organism evidence="2 3">
    <name type="scientific">Iris pallida</name>
    <name type="common">Sweet iris</name>
    <dbReference type="NCBI Taxonomy" id="29817"/>
    <lineage>
        <taxon>Eukaryota</taxon>
        <taxon>Viridiplantae</taxon>
        <taxon>Streptophyta</taxon>
        <taxon>Embryophyta</taxon>
        <taxon>Tracheophyta</taxon>
        <taxon>Spermatophyta</taxon>
        <taxon>Magnoliopsida</taxon>
        <taxon>Liliopsida</taxon>
        <taxon>Asparagales</taxon>
        <taxon>Iridaceae</taxon>
        <taxon>Iridoideae</taxon>
        <taxon>Irideae</taxon>
        <taxon>Iris</taxon>
    </lineage>
</organism>
<dbReference type="AlphaFoldDB" id="A0AAX6GUS4"/>
<proteinExistence type="predicted"/>
<name>A0AAX6GUS4_IRIPA</name>
<reference evidence="2" key="1">
    <citation type="journal article" date="2023" name="GigaByte">
        <title>Genome assembly of the bearded iris, Iris pallida Lam.</title>
        <authorList>
            <person name="Bruccoleri R.E."/>
            <person name="Oakeley E.J."/>
            <person name="Faust A.M.E."/>
            <person name="Altorfer M."/>
            <person name="Dessus-Babus S."/>
            <person name="Burckhardt D."/>
            <person name="Oertli M."/>
            <person name="Naumann U."/>
            <person name="Petersen F."/>
            <person name="Wong J."/>
        </authorList>
    </citation>
    <scope>NUCLEOTIDE SEQUENCE</scope>
    <source>
        <strain evidence="2">GSM-AAB239-AS_SAM_17_03QT</strain>
    </source>
</reference>